<dbReference type="InterPro" id="IPR004358">
    <property type="entry name" value="Sig_transdc_His_kin-like_C"/>
</dbReference>
<evidence type="ECO:0000259" key="9">
    <source>
        <dbReference type="PROSITE" id="PS50109"/>
    </source>
</evidence>
<dbReference type="InterPro" id="IPR036890">
    <property type="entry name" value="HATPase_C_sf"/>
</dbReference>
<dbReference type="InterPro" id="IPR003594">
    <property type="entry name" value="HATPase_dom"/>
</dbReference>
<accession>A0A239AYP7</accession>
<keyword evidence="6 10" id="KW-0418">Kinase</keyword>
<dbReference type="InterPro" id="IPR036097">
    <property type="entry name" value="HisK_dim/P_sf"/>
</dbReference>
<dbReference type="SMART" id="SM00387">
    <property type="entry name" value="HATPase_c"/>
    <property type="match status" value="1"/>
</dbReference>
<evidence type="ECO:0000256" key="3">
    <source>
        <dbReference type="ARBA" id="ARBA00012438"/>
    </source>
</evidence>
<comment type="catalytic activity">
    <reaction evidence="1">
        <text>ATP + protein L-histidine = ADP + protein N-phospho-L-histidine.</text>
        <dbReference type="EC" id="2.7.13.3"/>
    </reaction>
</comment>
<keyword evidence="7" id="KW-0902">Two-component regulatory system</keyword>
<dbReference type="InterPro" id="IPR005467">
    <property type="entry name" value="His_kinase_dom"/>
</dbReference>
<dbReference type="Gene3D" id="3.30.565.10">
    <property type="entry name" value="Histidine kinase-like ATPase, C-terminal domain"/>
    <property type="match status" value="1"/>
</dbReference>
<dbReference type="GO" id="GO:0005886">
    <property type="term" value="C:plasma membrane"/>
    <property type="evidence" value="ECO:0007669"/>
    <property type="project" value="UniProtKB-SubCell"/>
</dbReference>
<protein>
    <recommendedName>
        <fullName evidence="3">histidine kinase</fullName>
        <ecNumber evidence="3">2.7.13.3</ecNumber>
    </recommendedName>
</protein>
<name>A0A239AYP7_9ACTN</name>
<keyword evidence="5" id="KW-0808">Transferase</keyword>
<keyword evidence="11" id="KW-1185">Reference proteome</keyword>
<sequence length="499" mass="53895">MRRFNQRIELLANFITGFVDDQINRQRQQAETFLGDSVVAERDFRRAVDGLSLSGAVLLDAQGRVLHVAPAGALPLGQDLTEGYPHLDVAVRQGQPIVSSAIVFASDRPPVANIAVPFDAATGRRVFAGSVAIGKGSLAGFLSAVIPRSEVHLNLVDDTGTIVAANQSTGVLESTRLDAELAATRQVDQQGRVRQGGQWWRYTTVDIRDTPWRLIASATEDYLFAPMAGAEIGLHVAVTIAAGIGLLLVAAVARTRRSRQDLHRANTQLGDFITMLSHDVRQPLSSIVSYGEILLDEWTDLDEKEKHRYIRRITNGGHRADRIVEEILTLSRLDAGAITAHPALLNINRAIRQAVEGLGLEPGHGITITATDDEATAYADPAFLQLILGNLIGNAVKYGSPPIDITVARTDENLNIQVSDHGEGVPPQFVDRLFDRFARADTGVATTKPGTGLGLYLAHRLATASNLQIGYQPHQPKGATFTLTLPVTSPAAEPQRTAR</sequence>
<dbReference type="GO" id="GO:0000155">
    <property type="term" value="F:phosphorelay sensor kinase activity"/>
    <property type="evidence" value="ECO:0007669"/>
    <property type="project" value="InterPro"/>
</dbReference>
<reference evidence="10 11" key="1">
    <citation type="submission" date="2017-06" db="EMBL/GenBank/DDBJ databases">
        <authorList>
            <person name="Kim H.J."/>
            <person name="Triplett B.A."/>
        </authorList>
    </citation>
    <scope>NUCLEOTIDE SEQUENCE [LARGE SCALE GENOMIC DNA]</scope>
    <source>
        <strain evidence="10 11">DSM 43151</strain>
    </source>
</reference>
<dbReference type="EMBL" id="FZNR01000008">
    <property type="protein sequence ID" value="SNS00835.1"/>
    <property type="molecule type" value="Genomic_DNA"/>
</dbReference>
<dbReference type="SUPFAM" id="SSF47384">
    <property type="entry name" value="Homodimeric domain of signal transducing histidine kinase"/>
    <property type="match status" value="1"/>
</dbReference>
<dbReference type="PRINTS" id="PR00344">
    <property type="entry name" value="BCTRLSENSOR"/>
</dbReference>
<comment type="subcellular location">
    <subcellularLocation>
        <location evidence="2">Cell membrane</location>
    </subcellularLocation>
</comment>
<dbReference type="Gene3D" id="1.10.287.130">
    <property type="match status" value="1"/>
</dbReference>
<evidence type="ECO:0000313" key="10">
    <source>
        <dbReference type="EMBL" id="SNS00835.1"/>
    </source>
</evidence>
<evidence type="ECO:0000256" key="2">
    <source>
        <dbReference type="ARBA" id="ARBA00004236"/>
    </source>
</evidence>
<dbReference type="CDD" id="cd00082">
    <property type="entry name" value="HisKA"/>
    <property type="match status" value="1"/>
</dbReference>
<dbReference type="AlphaFoldDB" id="A0A239AYP7"/>
<gene>
    <name evidence="10" type="ORF">SAMN06264365_108222</name>
</gene>
<dbReference type="PANTHER" id="PTHR43711">
    <property type="entry name" value="TWO-COMPONENT HISTIDINE KINASE"/>
    <property type="match status" value="1"/>
</dbReference>
<dbReference type="SUPFAM" id="SSF55874">
    <property type="entry name" value="ATPase domain of HSP90 chaperone/DNA topoisomerase II/histidine kinase"/>
    <property type="match status" value="1"/>
</dbReference>
<evidence type="ECO:0000256" key="7">
    <source>
        <dbReference type="ARBA" id="ARBA00023012"/>
    </source>
</evidence>
<keyword evidence="8" id="KW-1133">Transmembrane helix</keyword>
<evidence type="ECO:0000256" key="1">
    <source>
        <dbReference type="ARBA" id="ARBA00000085"/>
    </source>
</evidence>
<evidence type="ECO:0000256" key="5">
    <source>
        <dbReference type="ARBA" id="ARBA00022679"/>
    </source>
</evidence>
<organism evidence="10 11">
    <name type="scientific">Actinoplanes regularis</name>
    <dbReference type="NCBI Taxonomy" id="52697"/>
    <lineage>
        <taxon>Bacteria</taxon>
        <taxon>Bacillati</taxon>
        <taxon>Actinomycetota</taxon>
        <taxon>Actinomycetes</taxon>
        <taxon>Micromonosporales</taxon>
        <taxon>Micromonosporaceae</taxon>
        <taxon>Actinoplanes</taxon>
    </lineage>
</organism>
<dbReference type="Proteomes" id="UP000198415">
    <property type="component" value="Unassembled WGS sequence"/>
</dbReference>
<dbReference type="PROSITE" id="PS50109">
    <property type="entry name" value="HIS_KIN"/>
    <property type="match status" value="1"/>
</dbReference>
<dbReference type="EC" id="2.7.13.3" evidence="3"/>
<feature type="transmembrane region" description="Helical" evidence="8">
    <location>
        <begin position="232"/>
        <end position="253"/>
    </location>
</feature>
<dbReference type="Pfam" id="PF00512">
    <property type="entry name" value="HisKA"/>
    <property type="match status" value="1"/>
</dbReference>
<evidence type="ECO:0000256" key="4">
    <source>
        <dbReference type="ARBA" id="ARBA00022553"/>
    </source>
</evidence>
<evidence type="ECO:0000256" key="8">
    <source>
        <dbReference type="SAM" id="Phobius"/>
    </source>
</evidence>
<keyword evidence="4" id="KW-0597">Phosphoprotein</keyword>
<keyword evidence="8" id="KW-0472">Membrane</keyword>
<dbReference type="InterPro" id="IPR003661">
    <property type="entry name" value="HisK_dim/P_dom"/>
</dbReference>
<dbReference type="InterPro" id="IPR050736">
    <property type="entry name" value="Sensor_HK_Regulatory"/>
</dbReference>
<feature type="domain" description="Histidine kinase" evidence="9">
    <location>
        <begin position="275"/>
        <end position="489"/>
    </location>
</feature>
<dbReference type="Pfam" id="PF02518">
    <property type="entry name" value="HATPase_c"/>
    <property type="match status" value="1"/>
</dbReference>
<evidence type="ECO:0000256" key="6">
    <source>
        <dbReference type="ARBA" id="ARBA00022777"/>
    </source>
</evidence>
<proteinExistence type="predicted"/>
<evidence type="ECO:0000313" key="11">
    <source>
        <dbReference type="Proteomes" id="UP000198415"/>
    </source>
</evidence>
<dbReference type="SMART" id="SM00388">
    <property type="entry name" value="HisKA"/>
    <property type="match status" value="1"/>
</dbReference>
<dbReference type="PANTHER" id="PTHR43711:SF1">
    <property type="entry name" value="HISTIDINE KINASE 1"/>
    <property type="match status" value="1"/>
</dbReference>
<dbReference type="CDD" id="cd18773">
    <property type="entry name" value="PDC1_HK_sensor"/>
    <property type="match status" value="1"/>
</dbReference>
<keyword evidence="8" id="KW-0812">Transmembrane</keyword>